<dbReference type="EnsemblPlants" id="MELO3C033596.2.1">
    <property type="protein sequence ID" value="MELO3C033596.2.1"/>
    <property type="gene ID" value="MELO3C033596.2"/>
</dbReference>
<evidence type="ECO:0000313" key="1">
    <source>
        <dbReference type="EnsemblPlants" id="MELO3C033596.2.1"/>
    </source>
</evidence>
<proteinExistence type="predicted"/>
<reference evidence="1" key="1">
    <citation type="submission" date="2023-03" db="UniProtKB">
        <authorList>
            <consortium name="EnsemblPlants"/>
        </authorList>
    </citation>
    <scope>IDENTIFICATION</scope>
</reference>
<dbReference type="Gramene" id="MELO3C033596.2.1">
    <property type="protein sequence ID" value="MELO3C033596.2.1"/>
    <property type="gene ID" value="MELO3C033596.2"/>
</dbReference>
<sequence length="139" mass="15999">MSIYKSNDGCDLFGELYGWRRGGEVAEFKAMTPNPNMGFGLISKVKFLGPYFFHQSLIYFSSYNLGTNCNRKCSVLKDKNSSMNVQLLMEAWKHLLNLPSNLCLHFSRKQSVYLDWSSINCLTLQHFDIKKTLSKLIPK</sequence>
<name>A0A9I9EGT5_CUCME</name>
<protein>
    <submittedName>
        <fullName evidence="1">Uncharacterized protein</fullName>
    </submittedName>
</protein>
<organism evidence="1">
    <name type="scientific">Cucumis melo</name>
    <name type="common">Muskmelon</name>
    <dbReference type="NCBI Taxonomy" id="3656"/>
    <lineage>
        <taxon>Eukaryota</taxon>
        <taxon>Viridiplantae</taxon>
        <taxon>Streptophyta</taxon>
        <taxon>Embryophyta</taxon>
        <taxon>Tracheophyta</taxon>
        <taxon>Spermatophyta</taxon>
        <taxon>Magnoliopsida</taxon>
        <taxon>eudicotyledons</taxon>
        <taxon>Gunneridae</taxon>
        <taxon>Pentapetalae</taxon>
        <taxon>rosids</taxon>
        <taxon>fabids</taxon>
        <taxon>Cucurbitales</taxon>
        <taxon>Cucurbitaceae</taxon>
        <taxon>Benincaseae</taxon>
        <taxon>Cucumis</taxon>
    </lineage>
</organism>
<dbReference type="AlphaFoldDB" id="A0A9I9EGT5"/>
<accession>A0A9I9EGT5</accession>